<dbReference type="AlphaFoldDB" id="A0A6M6JQM5"/>
<dbReference type="EMBL" id="CP053564">
    <property type="protein sequence ID" value="QJY48912.1"/>
    <property type="molecule type" value="Genomic_DNA"/>
</dbReference>
<accession>A0A6M6JQM5</accession>
<evidence type="ECO:0000256" key="4">
    <source>
        <dbReference type="ARBA" id="ARBA00023163"/>
    </source>
</evidence>
<dbReference type="InterPro" id="IPR000847">
    <property type="entry name" value="LysR_HTH_N"/>
</dbReference>
<evidence type="ECO:0000259" key="5">
    <source>
        <dbReference type="PROSITE" id="PS50931"/>
    </source>
</evidence>
<organism evidence="6 7">
    <name type="scientific">Pseudonocardia broussonetiae</name>
    <dbReference type="NCBI Taxonomy" id="2736640"/>
    <lineage>
        <taxon>Bacteria</taxon>
        <taxon>Bacillati</taxon>
        <taxon>Actinomycetota</taxon>
        <taxon>Actinomycetes</taxon>
        <taxon>Pseudonocardiales</taxon>
        <taxon>Pseudonocardiaceae</taxon>
        <taxon>Pseudonocardia</taxon>
    </lineage>
</organism>
<dbReference type="GO" id="GO:0003677">
    <property type="term" value="F:DNA binding"/>
    <property type="evidence" value="ECO:0007669"/>
    <property type="project" value="UniProtKB-KW"/>
</dbReference>
<dbReference type="KEGG" id="pbro:HOP40_26635"/>
<dbReference type="InterPro" id="IPR005119">
    <property type="entry name" value="LysR_subst-bd"/>
</dbReference>
<keyword evidence="4" id="KW-0804">Transcription</keyword>
<dbReference type="SUPFAM" id="SSF46785">
    <property type="entry name" value="Winged helix' DNA-binding domain"/>
    <property type="match status" value="1"/>
</dbReference>
<dbReference type="Proteomes" id="UP000505377">
    <property type="component" value="Chromosome"/>
</dbReference>
<evidence type="ECO:0000256" key="1">
    <source>
        <dbReference type="ARBA" id="ARBA00009437"/>
    </source>
</evidence>
<dbReference type="Pfam" id="PF00126">
    <property type="entry name" value="HTH_1"/>
    <property type="match status" value="1"/>
</dbReference>
<evidence type="ECO:0000313" key="7">
    <source>
        <dbReference type="Proteomes" id="UP000505377"/>
    </source>
</evidence>
<evidence type="ECO:0000256" key="3">
    <source>
        <dbReference type="ARBA" id="ARBA00023125"/>
    </source>
</evidence>
<dbReference type="InterPro" id="IPR036390">
    <property type="entry name" value="WH_DNA-bd_sf"/>
</dbReference>
<reference evidence="6 7" key="1">
    <citation type="submission" date="2020-05" db="EMBL/GenBank/DDBJ databases">
        <authorList>
            <person name="Mo P."/>
        </authorList>
    </citation>
    <scope>NUCLEOTIDE SEQUENCE [LARGE SCALE GENOMIC DNA]</scope>
    <source>
        <strain evidence="6 7">Gen01</strain>
    </source>
</reference>
<proteinExistence type="inferred from homology"/>
<feature type="domain" description="HTH lysR-type" evidence="5">
    <location>
        <begin position="1"/>
        <end position="58"/>
    </location>
</feature>
<dbReference type="SUPFAM" id="SSF53850">
    <property type="entry name" value="Periplasmic binding protein-like II"/>
    <property type="match status" value="1"/>
</dbReference>
<dbReference type="InterPro" id="IPR050950">
    <property type="entry name" value="HTH-type_LysR_regulators"/>
</dbReference>
<keyword evidence="2" id="KW-0805">Transcription regulation</keyword>
<dbReference type="Pfam" id="PF03466">
    <property type="entry name" value="LysR_substrate"/>
    <property type="match status" value="1"/>
</dbReference>
<dbReference type="Gene3D" id="3.40.190.10">
    <property type="entry name" value="Periplasmic binding protein-like II"/>
    <property type="match status" value="2"/>
</dbReference>
<dbReference type="GO" id="GO:0005829">
    <property type="term" value="C:cytosol"/>
    <property type="evidence" value="ECO:0007669"/>
    <property type="project" value="TreeGrafter"/>
</dbReference>
<sequence length="319" mass="33618">MELDWLETFLAVVDRGGFTAASEQVHRSQSRVSAHIAGLERELGVRLVDRSRRPATVTTAGRVFARHAREIVAGVGSARAAVGALRAMDQESLVVLTTPCIGTALFPGVIEAMSRDHPGVRVTLAEQSRHDVERRFPADGVVVAVLPTLGHPLAPGLRERVLWRERMQIVVGADHPLAGGGPVTPDRLVAHPLVVAGTAAEAPAEVLTLLAAAGLAVQPRVCVDAPQSLVAMARAGVGVGVANAVALQHADTRGLVLRDVTAPDFVREVAAYWFEVLVSTDVGRALLQTVLDAPLPRGADAVATRPASVRRDGAGPFQR</sequence>
<dbReference type="PROSITE" id="PS50931">
    <property type="entry name" value="HTH_LYSR"/>
    <property type="match status" value="1"/>
</dbReference>
<protein>
    <submittedName>
        <fullName evidence="6">LysR family transcriptional regulator</fullName>
    </submittedName>
</protein>
<dbReference type="Gene3D" id="1.10.10.10">
    <property type="entry name" value="Winged helix-like DNA-binding domain superfamily/Winged helix DNA-binding domain"/>
    <property type="match status" value="1"/>
</dbReference>
<evidence type="ECO:0000313" key="6">
    <source>
        <dbReference type="EMBL" id="QJY48912.1"/>
    </source>
</evidence>
<dbReference type="PRINTS" id="PR00039">
    <property type="entry name" value="HTHLYSR"/>
</dbReference>
<name>A0A6M6JQM5_9PSEU</name>
<dbReference type="GO" id="GO:0003700">
    <property type="term" value="F:DNA-binding transcription factor activity"/>
    <property type="evidence" value="ECO:0007669"/>
    <property type="project" value="InterPro"/>
</dbReference>
<evidence type="ECO:0000256" key="2">
    <source>
        <dbReference type="ARBA" id="ARBA00023015"/>
    </source>
</evidence>
<comment type="similarity">
    <text evidence="1">Belongs to the LysR transcriptional regulatory family.</text>
</comment>
<gene>
    <name evidence="6" type="ORF">HOP40_26635</name>
</gene>
<dbReference type="PANTHER" id="PTHR30419">
    <property type="entry name" value="HTH-TYPE TRANSCRIPTIONAL REGULATOR YBHD"/>
    <property type="match status" value="1"/>
</dbReference>
<dbReference type="CDD" id="cd05466">
    <property type="entry name" value="PBP2_LTTR_substrate"/>
    <property type="match status" value="1"/>
</dbReference>
<dbReference type="FunFam" id="1.10.10.10:FF:000001">
    <property type="entry name" value="LysR family transcriptional regulator"/>
    <property type="match status" value="1"/>
</dbReference>
<keyword evidence="3" id="KW-0238">DNA-binding</keyword>
<dbReference type="InterPro" id="IPR036388">
    <property type="entry name" value="WH-like_DNA-bd_sf"/>
</dbReference>
<keyword evidence="7" id="KW-1185">Reference proteome</keyword>
<dbReference type="RefSeq" id="WP_172163485.1">
    <property type="nucleotide sequence ID" value="NZ_CP053564.1"/>
</dbReference>